<dbReference type="EMBL" id="PFWG01000019">
    <property type="protein sequence ID" value="PJA64034.1"/>
    <property type="molecule type" value="Genomic_DNA"/>
</dbReference>
<gene>
    <name evidence="1" type="ORF">CO160_00750</name>
</gene>
<reference evidence="2" key="1">
    <citation type="submission" date="2017-09" db="EMBL/GenBank/DDBJ databases">
        <title>Depth-based differentiation of microbial function through sediment-hosted aquifers and enrichment of novel symbionts in the deep terrestrial subsurface.</title>
        <authorList>
            <person name="Probst A.J."/>
            <person name="Ladd B."/>
            <person name="Jarett J.K."/>
            <person name="Geller-Mcgrath D.E."/>
            <person name="Sieber C.M.K."/>
            <person name="Emerson J.B."/>
            <person name="Anantharaman K."/>
            <person name="Thomas B.C."/>
            <person name="Malmstrom R."/>
            <person name="Stieglmeier M."/>
            <person name="Klingl A."/>
            <person name="Woyke T."/>
            <person name="Ryan C.M."/>
            <person name="Banfield J.F."/>
        </authorList>
    </citation>
    <scope>NUCLEOTIDE SEQUENCE [LARGE SCALE GENOMIC DNA]</scope>
</reference>
<dbReference type="AlphaFoldDB" id="A0A2M7YM22"/>
<evidence type="ECO:0000313" key="1">
    <source>
        <dbReference type="EMBL" id="PJA64034.1"/>
    </source>
</evidence>
<sequence>FLFDIYFYFGSGGGIRTHDQLITLILKFPLSVDYIIPAIMRGKALPSHNIMRSTPFQDSL</sequence>
<proteinExistence type="predicted"/>
<comment type="caution">
    <text evidence="1">The sequence shown here is derived from an EMBL/GenBank/DDBJ whole genome shotgun (WGS) entry which is preliminary data.</text>
</comment>
<feature type="non-terminal residue" evidence="1">
    <location>
        <position position="1"/>
    </location>
</feature>
<dbReference type="Proteomes" id="UP000230941">
    <property type="component" value="Unassembled WGS sequence"/>
</dbReference>
<organism evidence="1 2">
    <name type="scientific">Candidatus Portnoybacteria bacterium CG_4_9_14_3_um_filter_43_11</name>
    <dbReference type="NCBI Taxonomy" id="1974805"/>
    <lineage>
        <taxon>Bacteria</taxon>
        <taxon>Candidatus Portnoyibacteriota</taxon>
    </lineage>
</organism>
<protein>
    <submittedName>
        <fullName evidence="1">Uncharacterized protein</fullName>
    </submittedName>
</protein>
<name>A0A2M7YM22_9BACT</name>
<accession>A0A2M7YM22</accession>
<evidence type="ECO:0000313" key="2">
    <source>
        <dbReference type="Proteomes" id="UP000230941"/>
    </source>
</evidence>